<keyword evidence="1" id="KW-0963">Cytoplasm</keyword>
<dbReference type="GO" id="GO:0000166">
    <property type="term" value="F:nucleotide binding"/>
    <property type="evidence" value="ECO:0007669"/>
    <property type="project" value="InterPro"/>
</dbReference>
<keyword evidence="1" id="KW-0808">Transferase</keyword>
<keyword evidence="1" id="KW-0240">DNA-directed RNA polymerase</keyword>
<dbReference type="EC" id="2.7.7.6" evidence="1"/>
<keyword evidence="3" id="KW-1185">Reference proteome</keyword>
<proteinExistence type="inferred from homology"/>
<dbReference type="AlphaFoldDB" id="F8AN27"/>
<dbReference type="PANTHER" id="PTHR39646:SF1">
    <property type="entry name" value="DNA-DIRECTED RNA POLYMERASE SUBUNIT RPO4"/>
    <property type="match status" value="1"/>
</dbReference>
<keyword evidence="1" id="KW-0804">Transcription</keyword>
<dbReference type="InterPro" id="IPR010924">
    <property type="entry name" value="Rpo4"/>
</dbReference>
<organism evidence="2 3">
    <name type="scientific">Methanothermococcus okinawensis (strain DSM 14208 / JCM 11175 / IH1)</name>
    <dbReference type="NCBI Taxonomy" id="647113"/>
    <lineage>
        <taxon>Archaea</taxon>
        <taxon>Methanobacteriati</taxon>
        <taxon>Methanobacteriota</taxon>
        <taxon>Methanomada group</taxon>
        <taxon>Methanococci</taxon>
        <taxon>Methanococcales</taxon>
        <taxon>Methanococcaceae</taxon>
        <taxon>Methanothermococcus</taxon>
    </lineage>
</organism>
<dbReference type="eggNOG" id="arCOG01016">
    <property type="taxonomic scope" value="Archaea"/>
</dbReference>
<keyword evidence="1" id="KW-0548">Nucleotidyltransferase</keyword>
<evidence type="ECO:0000313" key="2">
    <source>
        <dbReference type="EMBL" id="AEH06941.1"/>
    </source>
</evidence>
<dbReference type="PIRSF" id="PIRSF005053">
    <property type="entry name" value="RNA_pol_F_arch"/>
    <property type="match status" value="1"/>
</dbReference>
<dbReference type="GO" id="GO:0005737">
    <property type="term" value="C:cytoplasm"/>
    <property type="evidence" value="ECO:0007669"/>
    <property type="project" value="UniProtKB-SubCell"/>
</dbReference>
<dbReference type="GO" id="GO:0006352">
    <property type="term" value="P:DNA-templated transcription initiation"/>
    <property type="evidence" value="ECO:0007669"/>
    <property type="project" value="InterPro"/>
</dbReference>
<dbReference type="InterPro" id="IPR044876">
    <property type="entry name" value="HRDC_dom_sf"/>
</dbReference>
<accession>F8AN27</accession>
<dbReference type="Gene3D" id="1.10.150.80">
    <property type="entry name" value="HRDC domain"/>
    <property type="match status" value="1"/>
</dbReference>
<protein>
    <recommendedName>
        <fullName evidence="1">DNA-directed RNA polymerase subunit Rpo4</fullName>
        <ecNumber evidence="1">2.7.7.6</ecNumber>
    </recommendedName>
    <alternativeName>
        <fullName evidence="1">DNA-directed RNA polymerase subunit F</fullName>
    </alternativeName>
</protein>
<name>F8AN27_METOI</name>
<dbReference type="GO" id="GO:0000428">
    <property type="term" value="C:DNA-directed RNA polymerase complex"/>
    <property type="evidence" value="ECO:0007669"/>
    <property type="project" value="UniProtKB-KW"/>
</dbReference>
<dbReference type="Gene3D" id="6.10.140.10">
    <property type="match status" value="1"/>
</dbReference>
<comment type="catalytic activity">
    <reaction evidence="1">
        <text>RNA(n) + a ribonucleoside 5'-triphosphate = RNA(n+1) + diphosphate</text>
        <dbReference type="Rhea" id="RHEA:21248"/>
        <dbReference type="Rhea" id="RHEA-COMP:14527"/>
        <dbReference type="Rhea" id="RHEA-COMP:17342"/>
        <dbReference type="ChEBI" id="CHEBI:33019"/>
        <dbReference type="ChEBI" id="CHEBI:61557"/>
        <dbReference type="ChEBI" id="CHEBI:140395"/>
        <dbReference type="EC" id="2.7.7.6"/>
    </reaction>
</comment>
<comment type="subcellular location">
    <subcellularLocation>
        <location evidence="1">Cytoplasm</location>
    </subcellularLocation>
</comment>
<gene>
    <name evidence="1" type="primary">rpo4</name>
    <name evidence="1" type="synonym">rpoF</name>
    <name evidence="2" type="ordered locus">Metok_0971</name>
</gene>
<comment type="similarity">
    <text evidence="1">Belongs to the eukaryotic RPB4 RNA polymerase subunit family.</text>
</comment>
<dbReference type="GO" id="GO:0003899">
    <property type="term" value="F:DNA-directed RNA polymerase activity"/>
    <property type="evidence" value="ECO:0007669"/>
    <property type="project" value="UniProtKB-UniRule"/>
</dbReference>
<dbReference type="STRING" id="647113.Metok_0971"/>
<dbReference type="HAMAP" id="MF_00864">
    <property type="entry name" value="RNApol_arch_Rpo4"/>
    <property type="match status" value="1"/>
</dbReference>
<evidence type="ECO:0000256" key="1">
    <source>
        <dbReference type="HAMAP-Rule" id="MF_00864"/>
    </source>
</evidence>
<dbReference type="SUPFAM" id="SSF47819">
    <property type="entry name" value="HRDC-like"/>
    <property type="match status" value="1"/>
</dbReference>
<dbReference type="EMBL" id="CP002792">
    <property type="protein sequence ID" value="AEH06941.1"/>
    <property type="molecule type" value="Genomic_DNA"/>
</dbReference>
<dbReference type="NCBIfam" id="NF011554">
    <property type="entry name" value="PRK14981.1-6"/>
    <property type="match status" value="1"/>
</dbReference>
<dbReference type="KEGG" id="mok:Metok_0971"/>
<dbReference type="Pfam" id="PF03874">
    <property type="entry name" value="RNA_pol_Rpb4"/>
    <property type="match status" value="1"/>
</dbReference>
<comment type="function">
    <text evidence="1">DNA-dependent RNA polymerase (RNAP) catalyzes the transcription of DNA into RNA using the four ribonucleoside triphosphates as substrates. This subunit is less well bound than the others.</text>
</comment>
<comment type="subunit">
    <text evidence="1">Part of the RNA polymerase complex. Forms a stalk with Rpo7 that extends from the main structure.</text>
</comment>
<dbReference type="InterPro" id="IPR005574">
    <property type="entry name" value="Rpb4/RPC9"/>
</dbReference>
<dbReference type="InterPro" id="IPR010997">
    <property type="entry name" value="HRDC-like_sf"/>
</dbReference>
<dbReference type="HOGENOM" id="CLU_165892_1_0_2"/>
<dbReference type="PANTHER" id="PTHR39646">
    <property type="entry name" value="RNA POLYMERASE RPB4"/>
    <property type="match status" value="1"/>
</dbReference>
<reference evidence="2" key="1">
    <citation type="submission" date="2011-05" db="EMBL/GenBank/DDBJ databases">
        <title>Complete sequence of chromosome of Methanothermococcus okinawensis IH1.</title>
        <authorList>
            <consortium name="US DOE Joint Genome Institute"/>
            <person name="Lucas S."/>
            <person name="Han J."/>
            <person name="Lapidus A."/>
            <person name="Cheng J.-F."/>
            <person name="Goodwin L."/>
            <person name="Pitluck S."/>
            <person name="Peters L."/>
            <person name="Mikhailova N."/>
            <person name="Held B."/>
            <person name="Han C."/>
            <person name="Tapia R."/>
            <person name="Land M."/>
            <person name="Hauser L."/>
            <person name="Kyrpides N."/>
            <person name="Ivanova N."/>
            <person name="Pagani I."/>
            <person name="Sieprawska-Lupa M."/>
            <person name="Takai K."/>
            <person name="Miyazaki J."/>
            <person name="Whitman W."/>
            <person name="Woyke T."/>
        </authorList>
    </citation>
    <scope>NUCLEOTIDE SEQUENCE [LARGE SCALE GENOMIC DNA]</scope>
    <source>
        <strain evidence="2">IH1</strain>
    </source>
</reference>
<sequence>MGIIMIGKELISERYVTISHAKEIMTNKANVSELSYEHGCALDYLEKFAQLSAEDAENLVKELINLGLDEKTAIKIADILPDDEEDLKLIFYKSDIPKNSEEILDVVSQYK</sequence>
<dbReference type="Proteomes" id="UP000009296">
    <property type="component" value="Chromosome"/>
</dbReference>
<evidence type="ECO:0000313" key="3">
    <source>
        <dbReference type="Proteomes" id="UP000009296"/>
    </source>
</evidence>